<keyword evidence="1" id="KW-0732">Signal</keyword>
<gene>
    <name evidence="4" type="ORF">AGLY_011808</name>
</gene>
<dbReference type="GO" id="GO:0005634">
    <property type="term" value="C:nucleus"/>
    <property type="evidence" value="ECO:0007669"/>
    <property type="project" value="TreeGrafter"/>
</dbReference>
<feature type="chain" id="PRO_5026016222" evidence="1">
    <location>
        <begin position="19"/>
        <end position="1217"/>
    </location>
</feature>
<dbReference type="AlphaFoldDB" id="A0A6G0TBG3"/>
<keyword evidence="5" id="KW-1185">Reference proteome</keyword>
<dbReference type="Pfam" id="PF08389">
    <property type="entry name" value="Xpo1"/>
    <property type="match status" value="1"/>
</dbReference>
<evidence type="ECO:0000256" key="1">
    <source>
        <dbReference type="SAM" id="SignalP"/>
    </source>
</evidence>
<dbReference type="GO" id="GO:0005737">
    <property type="term" value="C:cytoplasm"/>
    <property type="evidence" value="ECO:0007669"/>
    <property type="project" value="TreeGrafter"/>
</dbReference>
<feature type="signal peptide" evidence="1">
    <location>
        <begin position="1"/>
        <end position="18"/>
    </location>
</feature>
<dbReference type="InterPro" id="IPR011989">
    <property type="entry name" value="ARM-like"/>
</dbReference>
<organism evidence="4 5">
    <name type="scientific">Aphis glycines</name>
    <name type="common">Soybean aphid</name>
    <dbReference type="NCBI Taxonomy" id="307491"/>
    <lineage>
        <taxon>Eukaryota</taxon>
        <taxon>Metazoa</taxon>
        <taxon>Ecdysozoa</taxon>
        <taxon>Arthropoda</taxon>
        <taxon>Hexapoda</taxon>
        <taxon>Insecta</taxon>
        <taxon>Pterygota</taxon>
        <taxon>Neoptera</taxon>
        <taxon>Paraneoptera</taxon>
        <taxon>Hemiptera</taxon>
        <taxon>Sternorrhyncha</taxon>
        <taxon>Aphidomorpha</taxon>
        <taxon>Aphidoidea</taxon>
        <taxon>Aphididae</taxon>
        <taxon>Aphidini</taxon>
        <taxon>Aphis</taxon>
        <taxon>Aphis</taxon>
    </lineage>
</organism>
<dbReference type="GO" id="GO:0006405">
    <property type="term" value="P:RNA export from nucleus"/>
    <property type="evidence" value="ECO:0007669"/>
    <property type="project" value="TreeGrafter"/>
</dbReference>
<dbReference type="SUPFAM" id="SSF48371">
    <property type="entry name" value="ARM repeat"/>
    <property type="match status" value="1"/>
</dbReference>
<dbReference type="GO" id="GO:0005049">
    <property type="term" value="F:nuclear export signal receptor activity"/>
    <property type="evidence" value="ECO:0007669"/>
    <property type="project" value="InterPro"/>
</dbReference>
<dbReference type="GO" id="GO:0003723">
    <property type="term" value="F:RNA binding"/>
    <property type="evidence" value="ECO:0007669"/>
    <property type="project" value="TreeGrafter"/>
</dbReference>
<accession>A0A6G0TBG3</accession>
<dbReference type="InterPro" id="IPR045065">
    <property type="entry name" value="XPO1/5"/>
</dbReference>
<protein>
    <submittedName>
        <fullName evidence="4">Uncharacterized protein</fullName>
    </submittedName>
</protein>
<evidence type="ECO:0000313" key="4">
    <source>
        <dbReference type="EMBL" id="KAE9529712.1"/>
    </source>
</evidence>
<dbReference type="OrthoDB" id="2215036at2759"/>
<dbReference type="PANTHER" id="PTHR11223:SF3">
    <property type="entry name" value="EXPORTIN-5"/>
    <property type="match status" value="1"/>
</dbReference>
<dbReference type="Pfam" id="PF19273">
    <property type="entry name" value="Exportin-5"/>
    <property type="match status" value="1"/>
</dbReference>
<dbReference type="GO" id="GO:0006611">
    <property type="term" value="P:protein export from nucleus"/>
    <property type="evidence" value="ECO:0007669"/>
    <property type="project" value="InterPro"/>
</dbReference>
<feature type="domain" description="Exportin-5 C-terminal" evidence="3">
    <location>
        <begin position="340"/>
        <end position="1176"/>
    </location>
</feature>
<feature type="domain" description="Exportin-1/Importin-beta-like" evidence="2">
    <location>
        <begin position="134"/>
        <end position="295"/>
    </location>
</feature>
<evidence type="ECO:0000259" key="3">
    <source>
        <dbReference type="Pfam" id="PF19273"/>
    </source>
</evidence>
<reference evidence="4 5" key="1">
    <citation type="submission" date="2019-08" db="EMBL/GenBank/DDBJ databases">
        <title>The genome of the soybean aphid Biotype 1, its phylome, world population structure and adaptation to the North American continent.</title>
        <authorList>
            <person name="Giordano R."/>
            <person name="Donthu R.K."/>
            <person name="Hernandez A.G."/>
            <person name="Wright C.L."/>
            <person name="Zimin A.V."/>
        </authorList>
    </citation>
    <scope>NUCLEOTIDE SEQUENCE [LARGE SCALE GENOMIC DNA]</scope>
    <source>
        <tissue evidence="4">Whole aphids</tissue>
    </source>
</reference>
<dbReference type="InterPro" id="IPR013598">
    <property type="entry name" value="Exportin-1/Importin-b-like"/>
</dbReference>
<dbReference type="EMBL" id="VYZN01000044">
    <property type="protein sequence ID" value="KAE9529712.1"/>
    <property type="molecule type" value="Genomic_DNA"/>
</dbReference>
<dbReference type="PANTHER" id="PTHR11223">
    <property type="entry name" value="EXPORTIN 1/5"/>
    <property type="match status" value="1"/>
</dbReference>
<evidence type="ECO:0000259" key="2">
    <source>
        <dbReference type="Pfam" id="PF08389"/>
    </source>
</evidence>
<dbReference type="Gene3D" id="1.25.10.10">
    <property type="entry name" value="Leucine-rich Repeat Variant"/>
    <property type="match status" value="2"/>
</dbReference>
<dbReference type="Proteomes" id="UP000475862">
    <property type="component" value="Unassembled WGS sequence"/>
</dbReference>
<dbReference type="InterPro" id="IPR045478">
    <property type="entry name" value="Exportin-5_C"/>
</dbReference>
<proteinExistence type="predicted"/>
<evidence type="ECO:0000313" key="5">
    <source>
        <dbReference type="Proteomes" id="UP000475862"/>
    </source>
</evidence>
<dbReference type="InterPro" id="IPR016024">
    <property type="entry name" value="ARM-type_fold"/>
</dbReference>
<dbReference type="GO" id="GO:0042565">
    <property type="term" value="C:RNA nuclear export complex"/>
    <property type="evidence" value="ECO:0007669"/>
    <property type="project" value="TreeGrafter"/>
</dbReference>
<name>A0A6G0TBG3_APHGL</name>
<comment type="caution">
    <text evidence="4">The sequence shown here is derived from an EMBL/GenBank/DDBJ whole genome shotgun (WGS) entry which is preliminary data.</text>
</comment>
<sequence length="1217" mass="139832">MVSFILLLQVIKFKSLSSYVIMNVDTPIETVVQQLANAVDLTMDPSMSQEKRHEAYRLCDSFKNEFPLCVQCQCALYFTSDSAQYTDIVRHFGLQLMEHCIKFRWYQMVQEDKLLIFNTIMSLVNSASPALQINYLKDALARVVVEMIKREWPQHWPGMLNELENATILGCCQTETVMLIFLRLIEDVILLQTIDNAARRRDISKELQQSMHKIFPFFINVIDNYCGQYVDFLNRNEQNAATALIRVIQLALANIGELFEFIQLSHVNFKDCYIITVLCSLLDDFNFRQPAVDCLSILLSRKCKNEERECVVQLLDQPLQQIYMVVHKAINQEANEVNNIFLKTLSKVVSMLSSVLCAFWKDNKLHNFNVEKSEKILFCYVDLLQGCLVHNSLNVITNINQAWCMLFKHPEISKNILLKQNYIPKWFLLVSKKLIKVDYKNLDSFTLLDFTDEESYNTVFYHTRSEIVETIRCASAIENTIMFSVTENLLKSCMEKTSQRMKVIPICEQDSAEFLEWEVMVLILDGVISKLSLTMDSEIVRRGLELIELCLKFDTRDPLILSFLLSSVSALFVFLTSTAWPSEYLHVTLNKMCEYLILECHPDDQLYVPIKDLKFHSASLFIKLSIKFPNLLLPVFDKLCSLSDQLLLKTSKTGDNLAVCLRLQESLLVLNNHVPDFDKQAQLIKHILEPCQLMWQKVQSIVSGRPEGLIAYLGLDRPPVDFESDPCLENRNHLSHCINVLSCVMTRSNTNSNSSKIPNVSPVTEHVLLLLPNVFLIIKNLNSLCSDNVKKMLHPSYTSVLQIFPQEREALLGKNIVSEKNDPFQMFRPKPKSDPVYKVKLAILNAYEGCLSVLGKSCLLLGDQFYALQNFAPSFEATIMSDADSLPHVRIRIIMKSFIKPFLINCSSKYYDTVLIPILNSFLAHMLIRLSVTWKNIPEREEYDNKDGDSEELLEDMMIRLLTREYLDLIRSSLTSSNESKTSPHGSVEEIPNSDLSELGIKLLRNEQSRHLIVGSILNGLSWNTSISQFWKTCQIFQWDNRPVFHPWCDSQSSYKATSLAQIVVRHLAIEDERTAMTIAPDLLIAVLESLHWFGHHDSNMGPLLATCLHIYETYRSKNDQLLGVLRKLPEINLETLERFDKWVMSEESLNNKVNKGKREMLKKILAGCIGKDVSQTHKCKAELRDLPKVNVPKICTTDLLENGDDLNINNLQEYKL</sequence>